<evidence type="ECO:0000313" key="5">
    <source>
        <dbReference type="Proteomes" id="UP000243255"/>
    </source>
</evidence>
<dbReference type="PANTHER" id="PTHR43584:SF8">
    <property type="entry name" value="N-ACETYLMURAMATE ALPHA-1-PHOSPHATE URIDYLYLTRANSFERASE"/>
    <property type="match status" value="1"/>
</dbReference>
<evidence type="ECO:0000259" key="3">
    <source>
        <dbReference type="Pfam" id="PF00483"/>
    </source>
</evidence>
<dbReference type="InterPro" id="IPR029044">
    <property type="entry name" value="Nucleotide-diphossugar_trans"/>
</dbReference>
<dbReference type="SUPFAM" id="SSF53448">
    <property type="entry name" value="Nucleotide-diphospho-sugar transferases"/>
    <property type="match status" value="1"/>
</dbReference>
<dbReference type="Proteomes" id="UP000243255">
    <property type="component" value="Unassembled WGS sequence"/>
</dbReference>
<dbReference type="InterPro" id="IPR050065">
    <property type="entry name" value="GlmU-like"/>
</dbReference>
<dbReference type="OrthoDB" id="9803871at2"/>
<dbReference type="GO" id="GO:0016779">
    <property type="term" value="F:nucleotidyltransferase activity"/>
    <property type="evidence" value="ECO:0007669"/>
    <property type="project" value="UniProtKB-KW"/>
</dbReference>
<dbReference type="STRING" id="1121321.SAMN04488530_14815"/>
<evidence type="ECO:0000256" key="1">
    <source>
        <dbReference type="ARBA" id="ARBA00022679"/>
    </source>
</evidence>
<feature type="domain" description="Nucleotidyl transferase" evidence="3">
    <location>
        <begin position="2"/>
        <end position="125"/>
    </location>
</feature>
<keyword evidence="2" id="KW-0548">Nucleotidyltransferase</keyword>
<dbReference type="Gene3D" id="3.90.550.10">
    <property type="entry name" value="Spore Coat Polysaccharide Biosynthesis Protein SpsA, Chain A"/>
    <property type="match status" value="1"/>
</dbReference>
<dbReference type="Pfam" id="PF00483">
    <property type="entry name" value="NTP_transferase"/>
    <property type="match status" value="1"/>
</dbReference>
<evidence type="ECO:0000313" key="4">
    <source>
        <dbReference type="EMBL" id="SHH43231.1"/>
    </source>
</evidence>
<dbReference type="AlphaFoldDB" id="A0A1M5SXF0"/>
<keyword evidence="5" id="KW-1185">Reference proteome</keyword>
<proteinExistence type="predicted"/>
<keyword evidence="1" id="KW-0808">Transferase</keyword>
<accession>A0A1M5SXF0</accession>
<reference evidence="5" key="1">
    <citation type="submission" date="2016-11" db="EMBL/GenBank/DDBJ databases">
        <authorList>
            <person name="Varghese N."/>
            <person name="Submissions S."/>
        </authorList>
    </citation>
    <scope>NUCLEOTIDE SEQUENCE [LARGE SCALE GENOMIC DNA]</scope>
    <source>
        <strain evidence="5">DSM 2635</strain>
    </source>
</reference>
<dbReference type="InterPro" id="IPR005835">
    <property type="entry name" value="NTP_transferase_dom"/>
</dbReference>
<name>A0A1M5SXF0_9FIRM</name>
<keyword evidence="4" id="KW-0418">Kinase</keyword>
<dbReference type="CDD" id="cd02523">
    <property type="entry name" value="PC_cytidylyltransferase"/>
    <property type="match status" value="1"/>
</dbReference>
<protein>
    <submittedName>
        <fullName evidence="4">Choline kinase</fullName>
    </submittedName>
</protein>
<gene>
    <name evidence="4" type="ORF">SAMN04488530_14815</name>
</gene>
<dbReference type="GO" id="GO:0016301">
    <property type="term" value="F:kinase activity"/>
    <property type="evidence" value="ECO:0007669"/>
    <property type="project" value="UniProtKB-KW"/>
</dbReference>
<sequence length="235" mass="26985">MKALILAAGLGTRLRPITDTRPKSMVEVNGKPILFKQIDNLLENGVEDITVIAGYKSEMMVEAINKSYKNIKTIINDVYDKTNNMYSAYMAIDDMYENEFLLMNADVFYDSAIVEELIKTNYKNSIVVEEGIHNDENMKITCVDGRIMDISKAISEDNAYGVSIDVYKFSKEGSKVFYDKVKEFIEDKKELNQWTEVALNDVLKLVEFNPCPLKGRWMEIDNHEDLKRAESIFND</sequence>
<evidence type="ECO:0000256" key="2">
    <source>
        <dbReference type="ARBA" id="ARBA00022695"/>
    </source>
</evidence>
<dbReference type="PANTHER" id="PTHR43584">
    <property type="entry name" value="NUCLEOTIDYL TRANSFERASE"/>
    <property type="match status" value="1"/>
</dbReference>
<organism evidence="4 5">
    <name type="scientific">Asaccharospora irregularis DSM 2635</name>
    <dbReference type="NCBI Taxonomy" id="1121321"/>
    <lineage>
        <taxon>Bacteria</taxon>
        <taxon>Bacillati</taxon>
        <taxon>Bacillota</taxon>
        <taxon>Clostridia</taxon>
        <taxon>Peptostreptococcales</taxon>
        <taxon>Peptostreptococcaceae</taxon>
        <taxon>Asaccharospora</taxon>
    </lineage>
</organism>
<dbReference type="EMBL" id="FQWX01000048">
    <property type="protein sequence ID" value="SHH43231.1"/>
    <property type="molecule type" value="Genomic_DNA"/>
</dbReference>
<dbReference type="RefSeq" id="WP_073127593.1">
    <property type="nucleotide sequence ID" value="NZ_BAABCH010000072.1"/>
</dbReference>